<name>A0A6A6HE76_VIRVR</name>
<proteinExistence type="predicted"/>
<protein>
    <submittedName>
        <fullName evidence="2">Uncharacterized protein</fullName>
    </submittedName>
</protein>
<evidence type="ECO:0000313" key="3">
    <source>
        <dbReference type="Proteomes" id="UP000800092"/>
    </source>
</evidence>
<dbReference type="EMBL" id="ML991785">
    <property type="protein sequence ID" value="KAF2236434.1"/>
    <property type="molecule type" value="Genomic_DNA"/>
</dbReference>
<accession>A0A6A6HE76</accession>
<organism evidence="2 3">
    <name type="scientific">Viridothelium virens</name>
    <name type="common">Speckled blister lichen</name>
    <name type="synonym">Trypethelium virens</name>
    <dbReference type="NCBI Taxonomy" id="1048519"/>
    <lineage>
        <taxon>Eukaryota</taxon>
        <taxon>Fungi</taxon>
        <taxon>Dikarya</taxon>
        <taxon>Ascomycota</taxon>
        <taxon>Pezizomycotina</taxon>
        <taxon>Dothideomycetes</taxon>
        <taxon>Dothideomycetes incertae sedis</taxon>
        <taxon>Trypetheliales</taxon>
        <taxon>Trypetheliaceae</taxon>
        <taxon>Viridothelium</taxon>
    </lineage>
</organism>
<reference evidence="2" key="1">
    <citation type="journal article" date="2020" name="Stud. Mycol.">
        <title>101 Dothideomycetes genomes: a test case for predicting lifestyles and emergence of pathogens.</title>
        <authorList>
            <person name="Haridas S."/>
            <person name="Albert R."/>
            <person name="Binder M."/>
            <person name="Bloem J."/>
            <person name="Labutti K."/>
            <person name="Salamov A."/>
            <person name="Andreopoulos B."/>
            <person name="Baker S."/>
            <person name="Barry K."/>
            <person name="Bills G."/>
            <person name="Bluhm B."/>
            <person name="Cannon C."/>
            <person name="Castanera R."/>
            <person name="Culley D."/>
            <person name="Daum C."/>
            <person name="Ezra D."/>
            <person name="Gonzalez J."/>
            <person name="Henrissat B."/>
            <person name="Kuo A."/>
            <person name="Liang C."/>
            <person name="Lipzen A."/>
            <person name="Lutzoni F."/>
            <person name="Magnuson J."/>
            <person name="Mondo S."/>
            <person name="Nolan M."/>
            <person name="Ohm R."/>
            <person name="Pangilinan J."/>
            <person name="Park H.-J."/>
            <person name="Ramirez L."/>
            <person name="Alfaro M."/>
            <person name="Sun H."/>
            <person name="Tritt A."/>
            <person name="Yoshinaga Y."/>
            <person name="Zwiers L.-H."/>
            <person name="Turgeon B."/>
            <person name="Goodwin S."/>
            <person name="Spatafora J."/>
            <person name="Crous P."/>
            <person name="Grigoriev I."/>
        </authorList>
    </citation>
    <scope>NUCLEOTIDE SEQUENCE</scope>
    <source>
        <strain evidence="2">Tuck. ex Michener</strain>
    </source>
</reference>
<feature type="region of interest" description="Disordered" evidence="1">
    <location>
        <begin position="1"/>
        <end position="120"/>
    </location>
</feature>
<sequence length="120" mass="12739">MSSGASGSDEKISASKIEPLASEQKYNVEHDLSSRGAAGSDRNIDQARIDPVGGAGQYRHPEPRADNQGVVGRDEAIQGTKIDPLEGKANVSQTKAPSLDDEQVDGARINPLGEVREERS</sequence>
<dbReference type="AlphaFoldDB" id="A0A6A6HE76"/>
<evidence type="ECO:0000313" key="2">
    <source>
        <dbReference type="EMBL" id="KAF2236434.1"/>
    </source>
</evidence>
<gene>
    <name evidence="2" type="ORF">EV356DRAFT_498466</name>
</gene>
<evidence type="ECO:0000256" key="1">
    <source>
        <dbReference type="SAM" id="MobiDB-lite"/>
    </source>
</evidence>
<dbReference type="OrthoDB" id="5273701at2759"/>
<dbReference type="Proteomes" id="UP000800092">
    <property type="component" value="Unassembled WGS sequence"/>
</dbReference>
<keyword evidence="3" id="KW-1185">Reference proteome</keyword>